<reference evidence="1 2" key="1">
    <citation type="submission" date="2015-07" db="EMBL/GenBank/DDBJ databases">
        <title>The genome of Pseudoloma neurophilia, a relevant intracellular parasite of the zebrafish.</title>
        <authorList>
            <person name="Ndikumana S."/>
            <person name="Pelin A."/>
            <person name="Sanders J."/>
            <person name="Corradi N."/>
        </authorList>
    </citation>
    <scope>NUCLEOTIDE SEQUENCE [LARGE SCALE GENOMIC DNA]</scope>
    <source>
        <strain evidence="1 2">MK1</strain>
    </source>
</reference>
<name>A0A0R0LZ11_9MICR</name>
<dbReference type="Proteomes" id="UP000051530">
    <property type="component" value="Unassembled WGS sequence"/>
</dbReference>
<accession>A0A0R0LZ11</accession>
<keyword evidence="2" id="KW-1185">Reference proteome</keyword>
<sequence>MVENKMSIDFKNYNIMLDDSCMLSDERIILSNSIKKVNTSNSELNKVFSKYKTISDHFEPLKSEKFQIPLSDDEQISLPQYFIQLENRQDFKPI</sequence>
<dbReference type="EMBL" id="LGUB01000065">
    <property type="protein sequence ID" value="KRH94499.1"/>
    <property type="molecule type" value="Genomic_DNA"/>
</dbReference>
<evidence type="ECO:0000313" key="1">
    <source>
        <dbReference type="EMBL" id="KRH94499.1"/>
    </source>
</evidence>
<evidence type="ECO:0000313" key="2">
    <source>
        <dbReference type="Proteomes" id="UP000051530"/>
    </source>
</evidence>
<dbReference type="AlphaFoldDB" id="A0A0R0LZ11"/>
<dbReference type="VEuPathDB" id="MicrosporidiaDB:M153_236000811"/>
<proteinExistence type="predicted"/>
<gene>
    <name evidence="1" type="ORF">M153_236000811</name>
</gene>
<comment type="caution">
    <text evidence="1">The sequence shown here is derived from an EMBL/GenBank/DDBJ whole genome shotgun (WGS) entry which is preliminary data.</text>
</comment>
<organism evidence="1 2">
    <name type="scientific">Pseudoloma neurophilia</name>
    <dbReference type="NCBI Taxonomy" id="146866"/>
    <lineage>
        <taxon>Eukaryota</taxon>
        <taxon>Fungi</taxon>
        <taxon>Fungi incertae sedis</taxon>
        <taxon>Microsporidia</taxon>
        <taxon>Pseudoloma</taxon>
    </lineage>
</organism>
<protein>
    <submittedName>
        <fullName evidence="1">Uncharacterized protein</fullName>
    </submittedName>
</protein>